<protein>
    <submittedName>
        <fullName evidence="3">Uncharacterized protein LOC125420789</fullName>
    </submittedName>
</protein>
<feature type="region of interest" description="Disordered" evidence="1">
    <location>
        <begin position="1"/>
        <end position="24"/>
    </location>
</feature>
<dbReference type="Proteomes" id="UP001652623">
    <property type="component" value="Chromosome 10"/>
</dbReference>
<feature type="compositionally biased region" description="Polar residues" evidence="1">
    <location>
        <begin position="1"/>
        <end position="11"/>
    </location>
</feature>
<gene>
    <name evidence="3" type="primary">LOC125420789</name>
</gene>
<organism evidence="2 3">
    <name type="scientific">Ziziphus jujuba</name>
    <name type="common">Chinese jujube</name>
    <name type="synonym">Ziziphus sativa</name>
    <dbReference type="NCBI Taxonomy" id="326968"/>
    <lineage>
        <taxon>Eukaryota</taxon>
        <taxon>Viridiplantae</taxon>
        <taxon>Streptophyta</taxon>
        <taxon>Embryophyta</taxon>
        <taxon>Tracheophyta</taxon>
        <taxon>Spermatophyta</taxon>
        <taxon>Magnoliopsida</taxon>
        <taxon>eudicotyledons</taxon>
        <taxon>Gunneridae</taxon>
        <taxon>Pentapetalae</taxon>
        <taxon>rosids</taxon>
        <taxon>fabids</taxon>
        <taxon>Rosales</taxon>
        <taxon>Rhamnaceae</taxon>
        <taxon>Paliureae</taxon>
        <taxon>Ziziphus</taxon>
    </lineage>
</organism>
<name>A0ABM3I9K8_ZIZJJ</name>
<keyword evidence="2" id="KW-1185">Reference proteome</keyword>
<dbReference type="GeneID" id="125420789"/>
<proteinExistence type="predicted"/>
<sequence>MKSQSTSNSKIHLQKPSRKSSTNSLRAYKLMKEAFDLKPAQSIADAIADLEEHIKDSTMIVVETLEELDTLTELKRAEKWNGRARISCFNGKLRRTAKRRGLNLSKVGS</sequence>
<evidence type="ECO:0000313" key="3">
    <source>
        <dbReference type="RefSeq" id="XP_048323880.1"/>
    </source>
</evidence>
<evidence type="ECO:0000256" key="1">
    <source>
        <dbReference type="SAM" id="MobiDB-lite"/>
    </source>
</evidence>
<evidence type="ECO:0000313" key="2">
    <source>
        <dbReference type="Proteomes" id="UP001652623"/>
    </source>
</evidence>
<reference evidence="3" key="1">
    <citation type="submission" date="2025-08" db="UniProtKB">
        <authorList>
            <consortium name="RefSeq"/>
        </authorList>
    </citation>
    <scope>IDENTIFICATION</scope>
    <source>
        <tissue evidence="3">Seedling</tissue>
    </source>
</reference>
<dbReference type="RefSeq" id="XP_048323880.1">
    <property type="nucleotide sequence ID" value="XM_048467923.2"/>
</dbReference>
<accession>A0ABM3I9K8</accession>